<keyword evidence="16" id="KW-0793">Thylakoid</keyword>
<dbReference type="Pfam" id="PF00499">
    <property type="entry name" value="Oxidored_q3"/>
    <property type="match status" value="1"/>
</dbReference>
<comment type="subcellular location">
    <subcellularLocation>
        <location evidence="2">Plastid</location>
        <location evidence="2">Chloroplast thylakoid membrane</location>
        <topology evidence="2">Multi-pass membrane protein</topology>
    </subcellularLocation>
</comment>
<dbReference type="PANTHER" id="PTHR48479:SF1">
    <property type="entry name" value="NAD(P)H-QUINONE OXIDOREDUCTASE SUBUNIT 6, CHLOROPLASTIC"/>
    <property type="match status" value="1"/>
</dbReference>
<evidence type="ECO:0000256" key="1">
    <source>
        <dbReference type="ARBA" id="ARBA00004059"/>
    </source>
</evidence>
<evidence type="ECO:0000313" key="23">
    <source>
        <dbReference type="EMBL" id="KAE9604393.1"/>
    </source>
</evidence>
<dbReference type="GO" id="GO:0008137">
    <property type="term" value="F:NADH dehydrogenase (ubiquinone) activity"/>
    <property type="evidence" value="ECO:0007669"/>
    <property type="project" value="InterPro"/>
</dbReference>
<dbReference type="InterPro" id="IPR042106">
    <property type="entry name" value="Nuo/plastoQ_OxRdtase_6_NuoJ"/>
</dbReference>
<keyword evidence="11" id="KW-0521">NADP</keyword>
<protein>
    <recommendedName>
        <fullName evidence="5">NAD(P)H-quinone oxidoreductase subunit 6, chloroplastic</fullName>
    </recommendedName>
    <alternativeName>
        <fullName evidence="19">NAD(P)H dehydrogenase subunit 6</fullName>
    </alternativeName>
    <alternativeName>
        <fullName evidence="18">NADH-plastoquinone oxidoreductase subunit 6</fullName>
    </alternativeName>
</protein>
<accession>A0A6A4PS74</accession>
<dbReference type="Proteomes" id="UP000447434">
    <property type="component" value="Chromosome 11"/>
</dbReference>
<keyword evidence="23" id="KW-0830">Ubiquinone</keyword>
<evidence type="ECO:0000313" key="24">
    <source>
        <dbReference type="Proteomes" id="UP000447434"/>
    </source>
</evidence>
<dbReference type="GO" id="GO:0009535">
    <property type="term" value="C:chloroplast thylakoid membrane"/>
    <property type="evidence" value="ECO:0007669"/>
    <property type="project" value="UniProtKB-SubCell"/>
</dbReference>
<dbReference type="OrthoDB" id="1893972at2759"/>
<evidence type="ECO:0000256" key="7">
    <source>
        <dbReference type="ARBA" id="ARBA00022528"/>
    </source>
</evidence>
<evidence type="ECO:0000256" key="18">
    <source>
        <dbReference type="ARBA" id="ARBA00029875"/>
    </source>
</evidence>
<evidence type="ECO:0000256" key="13">
    <source>
        <dbReference type="ARBA" id="ARBA00022967"/>
    </source>
</evidence>
<evidence type="ECO:0000256" key="2">
    <source>
        <dbReference type="ARBA" id="ARBA00004454"/>
    </source>
</evidence>
<organism evidence="23 24">
    <name type="scientific">Lupinus albus</name>
    <name type="common">White lupine</name>
    <name type="synonym">Lupinus termis</name>
    <dbReference type="NCBI Taxonomy" id="3870"/>
    <lineage>
        <taxon>Eukaryota</taxon>
        <taxon>Viridiplantae</taxon>
        <taxon>Streptophyta</taxon>
        <taxon>Embryophyta</taxon>
        <taxon>Tracheophyta</taxon>
        <taxon>Spermatophyta</taxon>
        <taxon>Magnoliopsida</taxon>
        <taxon>eudicotyledons</taxon>
        <taxon>Gunneridae</taxon>
        <taxon>Pentapetalae</taxon>
        <taxon>rosids</taxon>
        <taxon>fabids</taxon>
        <taxon>Fabales</taxon>
        <taxon>Fabaceae</taxon>
        <taxon>Papilionoideae</taxon>
        <taxon>50 kb inversion clade</taxon>
        <taxon>genistoids sensu lato</taxon>
        <taxon>core genistoids</taxon>
        <taxon>Genisteae</taxon>
        <taxon>Lupinus</taxon>
    </lineage>
</organism>
<dbReference type="PANTHER" id="PTHR48479">
    <property type="entry name" value="NAD(P)H-QUINONE OXIDOREDUCTASE SUBUNIT 6, CHLOROPLASTIC"/>
    <property type="match status" value="1"/>
</dbReference>
<evidence type="ECO:0000256" key="14">
    <source>
        <dbReference type="ARBA" id="ARBA00022989"/>
    </source>
</evidence>
<keyword evidence="9 22" id="KW-0812">Transmembrane</keyword>
<evidence type="ECO:0000256" key="5">
    <source>
        <dbReference type="ARBA" id="ARBA00018131"/>
    </source>
</evidence>
<comment type="function">
    <text evidence="1">NDH shuttles electrons from NAD(P)H:plastoquinone, via FMN and iron-sulfur (Fe-S) centers, to quinones in the photosynthetic chain and possibly in a chloroplast respiratory chain. The immediate electron acceptor for the enzyme in this species is believed to be plastoquinone. Couples the redox reaction to proton translocation, and thus conserves the redox energy in a proton gradient.</text>
</comment>
<comment type="catalytic activity">
    <reaction evidence="21">
        <text>a plastoquinone + NADH + (n+1) H(+)(in) = a plastoquinol + NAD(+) + n H(+)(out)</text>
        <dbReference type="Rhea" id="RHEA:42608"/>
        <dbReference type="Rhea" id="RHEA-COMP:9561"/>
        <dbReference type="Rhea" id="RHEA-COMP:9562"/>
        <dbReference type="ChEBI" id="CHEBI:15378"/>
        <dbReference type="ChEBI" id="CHEBI:17757"/>
        <dbReference type="ChEBI" id="CHEBI:57540"/>
        <dbReference type="ChEBI" id="CHEBI:57945"/>
        <dbReference type="ChEBI" id="CHEBI:62192"/>
    </reaction>
</comment>
<sequence length="70" mass="8094">MVLVFIYLFYILSNSHFVAATQLLIYMGAINTLTIFVVMLMNSEKYYPRLSSFDGWKWNNGINLMACTSI</sequence>
<evidence type="ECO:0000256" key="6">
    <source>
        <dbReference type="ARBA" id="ARBA00022448"/>
    </source>
</evidence>
<keyword evidence="13" id="KW-1278">Translocase</keyword>
<name>A0A6A4PS74_LUPAL</name>
<evidence type="ECO:0000256" key="11">
    <source>
        <dbReference type="ARBA" id="ARBA00022857"/>
    </source>
</evidence>
<dbReference type="AlphaFoldDB" id="A0A6A4PS74"/>
<evidence type="ECO:0000256" key="3">
    <source>
        <dbReference type="ARBA" id="ARBA00005698"/>
    </source>
</evidence>
<dbReference type="EMBL" id="WOCE01000011">
    <property type="protein sequence ID" value="KAE9604393.1"/>
    <property type="molecule type" value="Genomic_DNA"/>
</dbReference>
<keyword evidence="12" id="KW-0618">Plastoquinone</keyword>
<evidence type="ECO:0000256" key="12">
    <source>
        <dbReference type="ARBA" id="ARBA00022957"/>
    </source>
</evidence>
<evidence type="ECO:0000256" key="19">
    <source>
        <dbReference type="ARBA" id="ARBA00031648"/>
    </source>
</evidence>
<feature type="transmembrane region" description="Helical" evidence="22">
    <location>
        <begin position="23"/>
        <end position="41"/>
    </location>
</feature>
<comment type="caution">
    <text evidence="23">The sequence shown here is derived from an EMBL/GenBank/DDBJ whole genome shotgun (WGS) entry which is preliminary data.</text>
</comment>
<comment type="subunit">
    <text evidence="4">NDH is composed of at least 16 different subunits, 5 of which are encoded in the nucleus.</text>
</comment>
<evidence type="ECO:0000256" key="17">
    <source>
        <dbReference type="ARBA" id="ARBA00023136"/>
    </source>
</evidence>
<reference evidence="24" key="1">
    <citation type="journal article" date="2020" name="Nat. Commun.">
        <title>Genome sequence of the cluster root forming white lupin.</title>
        <authorList>
            <person name="Hufnagel B."/>
            <person name="Marques A."/>
            <person name="Soriano A."/>
            <person name="Marques L."/>
            <person name="Divol F."/>
            <person name="Doumas P."/>
            <person name="Sallet E."/>
            <person name="Mancinotti D."/>
            <person name="Carrere S."/>
            <person name="Marande W."/>
            <person name="Arribat S."/>
            <person name="Keller J."/>
            <person name="Huneau C."/>
            <person name="Blein T."/>
            <person name="Aime D."/>
            <person name="Laguerre M."/>
            <person name="Taylor J."/>
            <person name="Schubert V."/>
            <person name="Nelson M."/>
            <person name="Geu-Flores F."/>
            <person name="Crespi M."/>
            <person name="Gallardo-Guerrero K."/>
            <person name="Delaux P.-M."/>
            <person name="Salse J."/>
            <person name="Berges H."/>
            <person name="Guyot R."/>
            <person name="Gouzy J."/>
            <person name="Peret B."/>
        </authorList>
    </citation>
    <scope>NUCLEOTIDE SEQUENCE [LARGE SCALE GENOMIC DNA]</scope>
    <source>
        <strain evidence="24">cv. Amiga</strain>
    </source>
</reference>
<keyword evidence="10" id="KW-0874">Quinone</keyword>
<evidence type="ECO:0000256" key="16">
    <source>
        <dbReference type="ARBA" id="ARBA00023078"/>
    </source>
</evidence>
<evidence type="ECO:0000256" key="22">
    <source>
        <dbReference type="SAM" id="Phobius"/>
    </source>
</evidence>
<comment type="similarity">
    <text evidence="3">Belongs to the complex I subunit 6 family.</text>
</comment>
<dbReference type="InterPro" id="IPR050290">
    <property type="entry name" value="NAD(P)H-Q_Oxidoreduct_6"/>
</dbReference>
<keyword evidence="24" id="KW-1185">Reference proteome</keyword>
<keyword evidence="17 22" id="KW-0472">Membrane</keyword>
<keyword evidence="7" id="KW-0150">Chloroplast</keyword>
<evidence type="ECO:0000256" key="21">
    <source>
        <dbReference type="ARBA" id="ARBA00048026"/>
    </source>
</evidence>
<keyword evidence="6" id="KW-0813">Transport</keyword>
<comment type="catalytic activity">
    <reaction evidence="20">
        <text>a plastoquinone + NADPH + (n+1) H(+)(in) = a plastoquinol + NADP(+) + n H(+)(out)</text>
        <dbReference type="Rhea" id="RHEA:42612"/>
        <dbReference type="Rhea" id="RHEA-COMP:9561"/>
        <dbReference type="Rhea" id="RHEA-COMP:9562"/>
        <dbReference type="ChEBI" id="CHEBI:15378"/>
        <dbReference type="ChEBI" id="CHEBI:17757"/>
        <dbReference type="ChEBI" id="CHEBI:57783"/>
        <dbReference type="ChEBI" id="CHEBI:58349"/>
        <dbReference type="ChEBI" id="CHEBI:62192"/>
    </reaction>
</comment>
<keyword evidence="14 22" id="KW-1133">Transmembrane helix</keyword>
<evidence type="ECO:0000256" key="10">
    <source>
        <dbReference type="ARBA" id="ARBA00022719"/>
    </source>
</evidence>
<gene>
    <name evidence="23" type="ORF">Lalb_Chr11g0071331</name>
</gene>
<proteinExistence type="inferred from homology"/>
<keyword evidence="15" id="KW-0520">NAD</keyword>
<dbReference type="GO" id="GO:0048038">
    <property type="term" value="F:quinone binding"/>
    <property type="evidence" value="ECO:0007669"/>
    <property type="project" value="UniProtKB-KW"/>
</dbReference>
<evidence type="ECO:0000256" key="9">
    <source>
        <dbReference type="ARBA" id="ARBA00022692"/>
    </source>
</evidence>
<dbReference type="Gene3D" id="1.20.120.1200">
    <property type="entry name" value="NADH-ubiquinone/plastoquinone oxidoreductase chain 6, subunit NuoJ"/>
    <property type="match status" value="1"/>
</dbReference>
<evidence type="ECO:0000256" key="4">
    <source>
        <dbReference type="ARBA" id="ARBA00011199"/>
    </source>
</evidence>
<evidence type="ECO:0000256" key="15">
    <source>
        <dbReference type="ARBA" id="ARBA00023027"/>
    </source>
</evidence>
<evidence type="ECO:0000256" key="8">
    <source>
        <dbReference type="ARBA" id="ARBA00022640"/>
    </source>
</evidence>
<evidence type="ECO:0000256" key="20">
    <source>
        <dbReference type="ARBA" id="ARBA00047726"/>
    </source>
</evidence>
<keyword evidence="8" id="KW-0934">Plastid</keyword>
<dbReference type="InterPro" id="IPR001457">
    <property type="entry name" value="NADH_UbQ/plastoQ_OxRdtase_su6"/>
</dbReference>